<comment type="function">
    <text evidence="10">Catalyzes the stereospecific oxidation of squalene to (S)-2,3-epoxysqualene, and is considered to be a rate-limiting enzyme in steroid biosynthesis.</text>
</comment>
<keyword evidence="6 10" id="KW-0274">FAD</keyword>
<name>A0A167DWK5_9ASCO</name>
<feature type="domain" description="Squalene epoxidase" evidence="11">
    <location>
        <begin position="1"/>
        <end position="195"/>
    </location>
</feature>
<dbReference type="GO" id="GO:0004506">
    <property type="term" value="F:squalene monooxygenase activity"/>
    <property type="evidence" value="ECO:0007669"/>
    <property type="project" value="UniProtKB-UniRule"/>
</dbReference>
<accession>A0A167DWK5</accession>
<evidence type="ECO:0000256" key="9">
    <source>
        <dbReference type="ARBA" id="ARBA00023136"/>
    </source>
</evidence>
<dbReference type="InterPro" id="IPR036188">
    <property type="entry name" value="FAD/NAD-bd_sf"/>
</dbReference>
<dbReference type="RefSeq" id="XP_018735859.1">
    <property type="nucleotide sequence ID" value="XM_018878569.1"/>
</dbReference>
<evidence type="ECO:0000313" key="13">
    <source>
        <dbReference type="Proteomes" id="UP000189580"/>
    </source>
</evidence>
<keyword evidence="10" id="KW-0256">Endoplasmic reticulum</keyword>
<dbReference type="PANTHER" id="PTHR10835">
    <property type="entry name" value="SQUALENE MONOOXYGENASE"/>
    <property type="match status" value="1"/>
</dbReference>
<dbReference type="Gene3D" id="3.50.50.60">
    <property type="entry name" value="FAD/NAD(P)-binding domain"/>
    <property type="match status" value="1"/>
</dbReference>
<feature type="transmembrane region" description="Helical" evidence="10">
    <location>
        <begin position="165"/>
        <end position="183"/>
    </location>
</feature>
<evidence type="ECO:0000256" key="1">
    <source>
        <dbReference type="ARBA" id="ARBA00001974"/>
    </source>
</evidence>
<evidence type="ECO:0000259" key="11">
    <source>
        <dbReference type="Pfam" id="PF08491"/>
    </source>
</evidence>
<comment type="similarity">
    <text evidence="3 10">Belongs to the squalene monooxygenase family.</text>
</comment>
<dbReference type="GO" id="GO:0006696">
    <property type="term" value="P:ergosterol biosynthetic process"/>
    <property type="evidence" value="ECO:0007669"/>
    <property type="project" value="TreeGrafter"/>
</dbReference>
<dbReference type="GeneID" id="30033500"/>
<dbReference type="Proteomes" id="UP000189580">
    <property type="component" value="Chromosome a"/>
</dbReference>
<evidence type="ECO:0000256" key="6">
    <source>
        <dbReference type="ARBA" id="ARBA00022827"/>
    </source>
</evidence>
<dbReference type="UniPathway" id="UPA00767">
    <property type="reaction ID" value="UER00752"/>
</dbReference>
<evidence type="ECO:0000256" key="7">
    <source>
        <dbReference type="ARBA" id="ARBA00022848"/>
    </source>
</evidence>
<dbReference type="InterPro" id="IPR013698">
    <property type="entry name" value="Squalene_epoxidase"/>
</dbReference>
<proteinExistence type="inferred from homology"/>
<keyword evidence="10" id="KW-1133">Transmembrane helix</keyword>
<feature type="transmembrane region" description="Helical" evidence="10">
    <location>
        <begin position="195"/>
        <end position="214"/>
    </location>
</feature>
<dbReference type="PANTHER" id="PTHR10835:SF0">
    <property type="entry name" value="SQUALENE MONOOXYGENASE"/>
    <property type="match status" value="1"/>
</dbReference>
<dbReference type="GO" id="GO:0005789">
    <property type="term" value="C:endoplasmic reticulum membrane"/>
    <property type="evidence" value="ECO:0007669"/>
    <property type="project" value="UniProtKB-SubCell"/>
</dbReference>
<evidence type="ECO:0000256" key="10">
    <source>
        <dbReference type="RuleBase" id="RU367121"/>
    </source>
</evidence>
<gene>
    <name evidence="12" type="primary">ERG1</name>
    <name evidence="12" type="ORF">AWJ20_1672</name>
</gene>
<dbReference type="KEGG" id="slb:AWJ20_1672"/>
<keyword evidence="9 10" id="KW-0472">Membrane</keyword>
<dbReference type="EC" id="1.14.14.17" evidence="4 10"/>
<dbReference type="Pfam" id="PF08491">
    <property type="entry name" value="SE"/>
    <property type="match status" value="1"/>
</dbReference>
<dbReference type="SMR" id="A0A167DWK5"/>
<dbReference type="OrthoDB" id="1678617at2759"/>
<dbReference type="EMBL" id="CP014501">
    <property type="protein sequence ID" value="ANB13382.1"/>
    <property type="molecule type" value="Genomic_DNA"/>
</dbReference>
<evidence type="ECO:0000256" key="4">
    <source>
        <dbReference type="ARBA" id="ARBA00012312"/>
    </source>
</evidence>
<dbReference type="InterPro" id="IPR040125">
    <property type="entry name" value="Squalene_monox"/>
</dbReference>
<evidence type="ECO:0000256" key="8">
    <source>
        <dbReference type="ARBA" id="ARBA00023002"/>
    </source>
</evidence>
<keyword evidence="8 10" id="KW-0560">Oxidoreductase</keyword>
<evidence type="ECO:0000256" key="2">
    <source>
        <dbReference type="ARBA" id="ARBA00004154"/>
    </source>
</evidence>
<keyword evidence="5 10" id="KW-0285">Flavoprotein</keyword>
<keyword evidence="12" id="KW-0503">Monooxygenase</keyword>
<dbReference type="AlphaFoldDB" id="A0A167DWK5"/>
<dbReference type="GO" id="GO:0050660">
    <property type="term" value="F:flavin adenine dinucleotide binding"/>
    <property type="evidence" value="ECO:0007669"/>
    <property type="project" value="UniProtKB-UniRule"/>
</dbReference>
<keyword evidence="10" id="KW-0812">Transmembrane</keyword>
<protein>
    <recommendedName>
        <fullName evidence="4 10">Squalene monooxygenase</fullName>
        <ecNumber evidence="4 10">1.14.14.17</ecNumber>
    </recommendedName>
</protein>
<comment type="cofactor">
    <cofactor evidence="1 10">
        <name>FAD</name>
        <dbReference type="ChEBI" id="CHEBI:57692"/>
    </cofactor>
</comment>
<keyword evidence="7" id="KW-0492">Microsome</keyword>
<evidence type="ECO:0000256" key="3">
    <source>
        <dbReference type="ARBA" id="ARBA00008802"/>
    </source>
</evidence>
<feature type="transmembrane region" description="Helical" evidence="10">
    <location>
        <begin position="110"/>
        <end position="127"/>
    </location>
</feature>
<evidence type="ECO:0000256" key="5">
    <source>
        <dbReference type="ARBA" id="ARBA00022630"/>
    </source>
</evidence>
<sequence>MKRHLEKTALPNLPKQLQPSFRAALDTGRIRSMPSQFLPATLNKTPGLIMVGDAMNMRHPLTGGGMTVALKDAVLLSKLLSPKIVPDLSDDQAVAEQLERFFTLRKQESGSVIINVLAMALYSLFAAEGEDLQVLQRGCFRYFELGGKCVSEPVGLLGGLISRPWVLFYHFFSVAFYGIYQNILDKGIIGFPKSFIQIFTVLWTACVVLLPFMYEELKWW</sequence>
<comment type="subcellular location">
    <subcellularLocation>
        <location evidence="10">Endoplasmic reticulum membrane</location>
        <topology evidence="10">Multi-pass membrane protein</topology>
    </subcellularLocation>
    <subcellularLocation>
        <location evidence="2">Microsome membrane</location>
        <topology evidence="2">Multi-pass membrane protein</topology>
    </subcellularLocation>
</comment>
<evidence type="ECO:0000313" key="12">
    <source>
        <dbReference type="EMBL" id="ANB13382.1"/>
    </source>
</evidence>
<comment type="catalytic activity">
    <reaction evidence="10">
        <text>squalene + reduced [NADPH--hemoprotein reductase] + O2 = (S)-2,3-epoxysqualene + oxidized [NADPH--hemoprotein reductase] + H2O + H(+)</text>
        <dbReference type="Rhea" id="RHEA:25282"/>
        <dbReference type="Rhea" id="RHEA-COMP:11964"/>
        <dbReference type="Rhea" id="RHEA-COMP:11965"/>
        <dbReference type="ChEBI" id="CHEBI:15377"/>
        <dbReference type="ChEBI" id="CHEBI:15378"/>
        <dbReference type="ChEBI" id="CHEBI:15379"/>
        <dbReference type="ChEBI" id="CHEBI:15440"/>
        <dbReference type="ChEBI" id="CHEBI:15441"/>
        <dbReference type="ChEBI" id="CHEBI:57618"/>
        <dbReference type="ChEBI" id="CHEBI:58210"/>
        <dbReference type="EC" id="1.14.14.17"/>
    </reaction>
</comment>
<organism evidence="12 13">
    <name type="scientific">Sugiyamaella lignohabitans</name>
    <dbReference type="NCBI Taxonomy" id="796027"/>
    <lineage>
        <taxon>Eukaryota</taxon>
        <taxon>Fungi</taxon>
        <taxon>Dikarya</taxon>
        <taxon>Ascomycota</taxon>
        <taxon>Saccharomycotina</taxon>
        <taxon>Dipodascomycetes</taxon>
        <taxon>Dipodascales</taxon>
        <taxon>Trichomonascaceae</taxon>
        <taxon>Sugiyamaella</taxon>
    </lineage>
</organism>
<dbReference type="SUPFAM" id="SSF51905">
    <property type="entry name" value="FAD/NAD(P)-binding domain"/>
    <property type="match status" value="1"/>
</dbReference>
<keyword evidence="13" id="KW-1185">Reference proteome</keyword>
<reference evidence="12 13" key="1">
    <citation type="submission" date="2016-02" db="EMBL/GenBank/DDBJ databases">
        <title>Complete genome sequence and transcriptome regulation of the pentose utilising yeast Sugiyamaella lignohabitans.</title>
        <authorList>
            <person name="Bellasio M."/>
            <person name="Peymann A."/>
            <person name="Valli M."/>
            <person name="Sipitzky M."/>
            <person name="Graf A."/>
            <person name="Sauer M."/>
            <person name="Marx H."/>
            <person name="Mattanovich D."/>
        </authorList>
    </citation>
    <scope>NUCLEOTIDE SEQUENCE [LARGE SCALE GENOMIC DNA]</scope>
    <source>
        <strain evidence="12 13">CBS 10342</strain>
    </source>
</reference>